<dbReference type="PRINTS" id="PR00813">
    <property type="entry name" value="BCTERIALGSPG"/>
</dbReference>
<name>A0ABP9HCT1_9ACTN</name>
<dbReference type="NCBIfam" id="TIGR02532">
    <property type="entry name" value="IV_pilin_GFxxxE"/>
    <property type="match status" value="1"/>
</dbReference>
<evidence type="ECO:0000256" key="5">
    <source>
        <dbReference type="ARBA" id="ARBA00023136"/>
    </source>
</evidence>
<keyword evidence="3 6" id="KW-0812">Transmembrane</keyword>
<feature type="transmembrane region" description="Helical" evidence="6">
    <location>
        <begin position="21"/>
        <end position="40"/>
    </location>
</feature>
<dbReference type="PROSITE" id="PS00409">
    <property type="entry name" value="PROKAR_NTER_METHYL"/>
    <property type="match status" value="1"/>
</dbReference>
<organism evidence="7 8">
    <name type="scientific">Kineococcus glutinatus</name>
    <dbReference type="NCBI Taxonomy" id="1070872"/>
    <lineage>
        <taxon>Bacteria</taxon>
        <taxon>Bacillati</taxon>
        <taxon>Actinomycetota</taxon>
        <taxon>Actinomycetes</taxon>
        <taxon>Kineosporiales</taxon>
        <taxon>Kineosporiaceae</taxon>
        <taxon>Kineococcus</taxon>
    </lineage>
</organism>
<comment type="subcellular location">
    <subcellularLocation>
        <location evidence="1">Membrane</location>
        <topology evidence="1">Single-pass membrane protein</topology>
    </subcellularLocation>
</comment>
<dbReference type="InterPro" id="IPR045584">
    <property type="entry name" value="Pilin-like"/>
</dbReference>
<dbReference type="SUPFAM" id="SSF54523">
    <property type="entry name" value="Pili subunits"/>
    <property type="match status" value="1"/>
</dbReference>
<accession>A0ABP9HCT1</accession>
<evidence type="ECO:0000256" key="6">
    <source>
        <dbReference type="SAM" id="Phobius"/>
    </source>
</evidence>
<dbReference type="PANTHER" id="PTHR30093:SF44">
    <property type="entry name" value="TYPE II SECRETION SYSTEM CORE PROTEIN G"/>
    <property type="match status" value="1"/>
</dbReference>
<keyword evidence="2" id="KW-0488">Methylation</keyword>
<evidence type="ECO:0000313" key="7">
    <source>
        <dbReference type="EMBL" id="GAA4967499.1"/>
    </source>
</evidence>
<evidence type="ECO:0000256" key="3">
    <source>
        <dbReference type="ARBA" id="ARBA00022692"/>
    </source>
</evidence>
<comment type="caution">
    <text evidence="7">The sequence shown here is derived from an EMBL/GenBank/DDBJ whole genome shotgun (WGS) entry which is preliminary data.</text>
</comment>
<keyword evidence="8" id="KW-1185">Reference proteome</keyword>
<dbReference type="InterPro" id="IPR012902">
    <property type="entry name" value="N_methyl_site"/>
</dbReference>
<keyword evidence="5 6" id="KW-0472">Membrane</keyword>
<evidence type="ECO:0000256" key="4">
    <source>
        <dbReference type="ARBA" id="ARBA00022989"/>
    </source>
</evidence>
<evidence type="ECO:0000256" key="1">
    <source>
        <dbReference type="ARBA" id="ARBA00004167"/>
    </source>
</evidence>
<dbReference type="RefSeq" id="WP_345711022.1">
    <property type="nucleotide sequence ID" value="NZ_BAABIL010000091.1"/>
</dbReference>
<evidence type="ECO:0008006" key="9">
    <source>
        <dbReference type="Google" id="ProtNLM"/>
    </source>
</evidence>
<dbReference type="EMBL" id="BAABIL010000091">
    <property type="protein sequence ID" value="GAA4967499.1"/>
    <property type="molecule type" value="Genomic_DNA"/>
</dbReference>
<keyword evidence="4 6" id="KW-1133">Transmembrane helix</keyword>
<dbReference type="InterPro" id="IPR000983">
    <property type="entry name" value="Bac_GSPG_pilin"/>
</dbReference>
<evidence type="ECO:0000313" key="8">
    <source>
        <dbReference type="Proteomes" id="UP001501195"/>
    </source>
</evidence>
<dbReference type="Pfam" id="PF07963">
    <property type="entry name" value="N_methyl"/>
    <property type="match status" value="1"/>
</dbReference>
<protein>
    <recommendedName>
        <fullName evidence="9">Prepilin-type N-terminal cleavage/methylation domain-containing protein</fullName>
    </recommendedName>
</protein>
<dbReference type="Gene3D" id="3.30.700.10">
    <property type="entry name" value="Glycoprotein, Type 4 Pilin"/>
    <property type="match status" value="1"/>
</dbReference>
<gene>
    <name evidence="7" type="ORF">GCM10023225_07610</name>
</gene>
<proteinExistence type="predicted"/>
<dbReference type="PANTHER" id="PTHR30093">
    <property type="entry name" value="GENERAL SECRETION PATHWAY PROTEIN G"/>
    <property type="match status" value="1"/>
</dbReference>
<sequence>MLARIRKSMEDKDQGFTLIELLVVMIIIGILAAIAIPVFLNQRQKAADTATKSDMRTVANEEEAYFTDAQNYVAVANGSGTVRVGTAAVAGGAAATGNEVKLSDGVNVSVKLLSAAGTAITTGTATGFCITGYNTKGSKSTSGNAYYYNSLDRGFTTTPCP</sequence>
<reference evidence="8" key="1">
    <citation type="journal article" date="2019" name="Int. J. Syst. Evol. Microbiol.">
        <title>The Global Catalogue of Microorganisms (GCM) 10K type strain sequencing project: providing services to taxonomists for standard genome sequencing and annotation.</title>
        <authorList>
            <consortium name="The Broad Institute Genomics Platform"/>
            <consortium name="The Broad Institute Genome Sequencing Center for Infectious Disease"/>
            <person name="Wu L."/>
            <person name="Ma J."/>
        </authorList>
    </citation>
    <scope>NUCLEOTIDE SEQUENCE [LARGE SCALE GENOMIC DNA]</scope>
    <source>
        <strain evidence="8">JCM 18126</strain>
    </source>
</reference>
<evidence type="ECO:0000256" key="2">
    <source>
        <dbReference type="ARBA" id="ARBA00022481"/>
    </source>
</evidence>
<dbReference type="Proteomes" id="UP001501195">
    <property type="component" value="Unassembled WGS sequence"/>
</dbReference>